<name>A0A2S0RFB0_9FLAO</name>
<dbReference type="RefSeq" id="WP_108371074.1">
    <property type="nucleotide sequence ID" value="NZ_CP028811.1"/>
</dbReference>
<sequence length="142" mass="15879">MFIFLKISLSYQPAGLAGTFPDSGPKLKRIFLTSKPVAAMFRVLPLSTAKGRQRAGITAFYRFLSQGATAFGMVLFGFGYGLVRETLWFVRGAPNNSRTKLPANPCETRCQKSIKTVFMKKLTNPSNRIIYGQIVTIRNRYS</sequence>
<protein>
    <submittedName>
        <fullName evidence="2">Uncharacterized protein</fullName>
    </submittedName>
</protein>
<keyword evidence="3" id="KW-1185">Reference proteome</keyword>
<organism evidence="2 3">
    <name type="scientific">Flavobacterium magnum</name>
    <dbReference type="NCBI Taxonomy" id="2162713"/>
    <lineage>
        <taxon>Bacteria</taxon>
        <taxon>Pseudomonadati</taxon>
        <taxon>Bacteroidota</taxon>
        <taxon>Flavobacteriia</taxon>
        <taxon>Flavobacteriales</taxon>
        <taxon>Flavobacteriaceae</taxon>
        <taxon>Flavobacterium</taxon>
    </lineage>
</organism>
<dbReference type="OrthoDB" id="9877394at2"/>
<proteinExistence type="predicted"/>
<keyword evidence="1" id="KW-1133">Transmembrane helix</keyword>
<evidence type="ECO:0000256" key="1">
    <source>
        <dbReference type="SAM" id="Phobius"/>
    </source>
</evidence>
<accession>A0A2S0RFB0</accession>
<reference evidence="2 3" key="1">
    <citation type="submission" date="2018-04" db="EMBL/GenBank/DDBJ databases">
        <title>Genome sequencing of Flavobacterium sp. HYN0048.</title>
        <authorList>
            <person name="Yi H."/>
            <person name="Baek C."/>
        </authorList>
    </citation>
    <scope>NUCLEOTIDE SEQUENCE [LARGE SCALE GENOMIC DNA]</scope>
    <source>
        <strain evidence="2 3">HYN0048</strain>
    </source>
</reference>
<keyword evidence="1" id="KW-0812">Transmembrane</keyword>
<dbReference type="AlphaFoldDB" id="A0A2S0RFB0"/>
<dbReference type="EMBL" id="CP028811">
    <property type="protein sequence ID" value="AWA30315.1"/>
    <property type="molecule type" value="Genomic_DNA"/>
</dbReference>
<keyword evidence="1" id="KW-0472">Membrane</keyword>
<evidence type="ECO:0000313" key="3">
    <source>
        <dbReference type="Proteomes" id="UP000244193"/>
    </source>
</evidence>
<gene>
    <name evidence="2" type="ORF">HYN48_09580</name>
</gene>
<dbReference type="KEGG" id="fmg:HYN48_09580"/>
<evidence type="ECO:0000313" key="2">
    <source>
        <dbReference type="EMBL" id="AWA30315.1"/>
    </source>
</evidence>
<feature type="transmembrane region" description="Helical" evidence="1">
    <location>
        <begin position="60"/>
        <end position="83"/>
    </location>
</feature>
<dbReference type="Proteomes" id="UP000244193">
    <property type="component" value="Chromosome"/>
</dbReference>